<gene>
    <name evidence="7" type="ORF">CANCADRAFT_44302</name>
</gene>
<dbReference type="OrthoDB" id="408933at2759"/>
<evidence type="ECO:0000256" key="5">
    <source>
        <dbReference type="ARBA" id="ARBA00023128"/>
    </source>
</evidence>
<evidence type="ECO:0000256" key="3">
    <source>
        <dbReference type="ARBA" id="ARBA00022946"/>
    </source>
</evidence>
<protein>
    <recommendedName>
        <fullName evidence="9">54S ribosomal protein L27, mitochondrial</fullName>
    </recommendedName>
</protein>
<dbReference type="Pfam" id="PF09809">
    <property type="entry name" value="MRP-L27"/>
    <property type="match status" value="1"/>
</dbReference>
<reference evidence="8" key="1">
    <citation type="submission" date="2016-02" db="EMBL/GenBank/DDBJ databases">
        <title>Comparative genomics of biotechnologically important yeasts.</title>
        <authorList>
            <consortium name="DOE Joint Genome Institute"/>
            <person name="Riley R."/>
            <person name="Haridas S."/>
            <person name="Wolfe K.H."/>
            <person name="Lopes M.R."/>
            <person name="Hittinger C.T."/>
            <person name="Goker M."/>
            <person name="Salamov A."/>
            <person name="Wisecaver J."/>
            <person name="Long T.M."/>
            <person name="Aerts A.L."/>
            <person name="Barry K."/>
            <person name="Choi C."/>
            <person name="Clum A."/>
            <person name="Coughlan A.Y."/>
            <person name="Deshpande S."/>
            <person name="Douglass A.P."/>
            <person name="Hanson S.J."/>
            <person name="Klenk H.-P."/>
            <person name="Labutti K."/>
            <person name="Lapidus A."/>
            <person name="Lindquist E."/>
            <person name="Lipzen A."/>
            <person name="Meier-Kolthoff J.P."/>
            <person name="Ohm R.A."/>
            <person name="Otillar R.P."/>
            <person name="Pangilinan J."/>
            <person name="Peng Y."/>
            <person name="Rokas A."/>
            <person name="Rosa C.A."/>
            <person name="Scheuner C."/>
            <person name="Sibirny A.A."/>
            <person name="Slot J.C."/>
            <person name="Stielow J.B."/>
            <person name="Sun H."/>
            <person name="Kurtzman C.P."/>
            <person name="Blackwell M."/>
            <person name="Jeffries T.W."/>
            <person name="Grigoriev I.V."/>
        </authorList>
    </citation>
    <scope>NUCLEOTIDE SEQUENCE [LARGE SCALE GENOMIC DNA]</scope>
    <source>
        <strain evidence="8">NRRL Y-17796</strain>
    </source>
</reference>
<organism evidence="7 8">
    <name type="scientific">Tortispora caseinolytica NRRL Y-17796</name>
    <dbReference type="NCBI Taxonomy" id="767744"/>
    <lineage>
        <taxon>Eukaryota</taxon>
        <taxon>Fungi</taxon>
        <taxon>Dikarya</taxon>
        <taxon>Ascomycota</taxon>
        <taxon>Saccharomycotina</taxon>
        <taxon>Trigonopsidomycetes</taxon>
        <taxon>Trigonopsidales</taxon>
        <taxon>Trigonopsidaceae</taxon>
        <taxon>Tortispora</taxon>
    </lineage>
</organism>
<comment type="subcellular location">
    <subcellularLocation>
        <location evidence="1">Mitochondrion</location>
    </subcellularLocation>
</comment>
<dbReference type="PANTHER" id="PTHR21338">
    <property type="entry name" value="MITOCHONDRIAL RIBOSOMAL PROTEIN L41"/>
    <property type="match status" value="1"/>
</dbReference>
<dbReference type="Proteomes" id="UP000095023">
    <property type="component" value="Unassembled WGS sequence"/>
</dbReference>
<accession>A0A1E4TG21</accession>
<evidence type="ECO:0000256" key="1">
    <source>
        <dbReference type="ARBA" id="ARBA00004173"/>
    </source>
</evidence>
<keyword evidence="4" id="KW-0689">Ribosomal protein</keyword>
<evidence type="ECO:0000313" key="8">
    <source>
        <dbReference type="Proteomes" id="UP000095023"/>
    </source>
</evidence>
<dbReference type="EMBL" id="KV453842">
    <property type="protein sequence ID" value="ODV90657.1"/>
    <property type="molecule type" value="Genomic_DNA"/>
</dbReference>
<evidence type="ECO:0000256" key="2">
    <source>
        <dbReference type="ARBA" id="ARBA00010152"/>
    </source>
</evidence>
<name>A0A1E4TG21_9ASCO</name>
<dbReference type="GO" id="GO:0005762">
    <property type="term" value="C:mitochondrial large ribosomal subunit"/>
    <property type="evidence" value="ECO:0007669"/>
    <property type="project" value="EnsemblFungi"/>
</dbReference>
<comment type="similarity">
    <text evidence="2">Belongs to the mitochondrion-specific ribosomal protein mL41 family.</text>
</comment>
<dbReference type="PANTHER" id="PTHR21338:SF0">
    <property type="entry name" value="LARGE RIBOSOMAL SUBUNIT PROTEIN ML41"/>
    <property type="match status" value="1"/>
</dbReference>
<keyword evidence="5" id="KW-0496">Mitochondrion</keyword>
<evidence type="ECO:0000256" key="6">
    <source>
        <dbReference type="ARBA" id="ARBA00023274"/>
    </source>
</evidence>
<dbReference type="GO" id="GO:0003735">
    <property type="term" value="F:structural constituent of ribosome"/>
    <property type="evidence" value="ECO:0007669"/>
    <property type="project" value="EnsemblFungi"/>
</dbReference>
<keyword evidence="3" id="KW-0809">Transit peptide</keyword>
<dbReference type="AlphaFoldDB" id="A0A1E4TG21"/>
<evidence type="ECO:0000256" key="4">
    <source>
        <dbReference type="ARBA" id="ARBA00022980"/>
    </source>
</evidence>
<dbReference type="InterPro" id="IPR019189">
    <property type="entry name" value="Ribosomal_mL41"/>
</dbReference>
<evidence type="ECO:0008006" key="9">
    <source>
        <dbReference type="Google" id="ProtNLM"/>
    </source>
</evidence>
<keyword evidence="8" id="KW-1185">Reference proteome</keyword>
<keyword evidence="6" id="KW-0687">Ribonucleoprotein</keyword>
<sequence>METRTLETFFGKWTGLSECIINYIIRYERQAKPSSMKPSNVLSLSRPWLNYGRVKHPFYRFQKRLDKRWRLTSKHGNEHFYKGTGSGGIGRWTKHGSYIIDWNKVRTFVAPTSRMSALQPFVFKGVEPYQERPYTGYEKGPHDPKYYIDRVKEYIRYGKSGAPDVNSTE</sequence>
<proteinExistence type="inferred from homology"/>
<dbReference type="GO" id="GO:0006412">
    <property type="term" value="P:translation"/>
    <property type="evidence" value="ECO:0007669"/>
    <property type="project" value="TreeGrafter"/>
</dbReference>
<evidence type="ECO:0000313" key="7">
    <source>
        <dbReference type="EMBL" id="ODV90657.1"/>
    </source>
</evidence>